<protein>
    <submittedName>
        <fullName evidence="2">Uncharacterized protein</fullName>
    </submittedName>
</protein>
<dbReference type="InterPro" id="IPR051641">
    <property type="entry name" value="RGK_GTP-binding_reg"/>
</dbReference>
<dbReference type="OrthoDB" id="5239715at2759"/>
<accession>A0A2T7NI17</accession>
<feature type="region of interest" description="Disordered" evidence="1">
    <location>
        <begin position="150"/>
        <end position="170"/>
    </location>
</feature>
<evidence type="ECO:0000313" key="2">
    <source>
        <dbReference type="EMBL" id="PVD20823.1"/>
    </source>
</evidence>
<dbReference type="EMBL" id="PZQS01000012">
    <property type="protein sequence ID" value="PVD20823.1"/>
    <property type="molecule type" value="Genomic_DNA"/>
</dbReference>
<comment type="caution">
    <text evidence="2">The sequence shown here is derived from an EMBL/GenBank/DDBJ whole genome shotgun (WGS) entry which is preliminary data.</text>
</comment>
<proteinExistence type="predicted"/>
<gene>
    <name evidence="2" type="ORF">C0Q70_18984</name>
</gene>
<dbReference type="PANTHER" id="PTHR45775">
    <property type="entry name" value="RAD, GEM/KIR FAMILY MEMBER 2, ISOFORM C"/>
    <property type="match status" value="1"/>
</dbReference>
<dbReference type="GO" id="GO:0005246">
    <property type="term" value="F:calcium channel regulator activity"/>
    <property type="evidence" value="ECO:0007669"/>
    <property type="project" value="TreeGrafter"/>
</dbReference>
<evidence type="ECO:0000313" key="3">
    <source>
        <dbReference type="Proteomes" id="UP000245119"/>
    </source>
</evidence>
<feature type="region of interest" description="Disordered" evidence="1">
    <location>
        <begin position="235"/>
        <end position="255"/>
    </location>
</feature>
<organism evidence="2 3">
    <name type="scientific">Pomacea canaliculata</name>
    <name type="common">Golden apple snail</name>
    <dbReference type="NCBI Taxonomy" id="400727"/>
    <lineage>
        <taxon>Eukaryota</taxon>
        <taxon>Metazoa</taxon>
        <taxon>Spiralia</taxon>
        <taxon>Lophotrochozoa</taxon>
        <taxon>Mollusca</taxon>
        <taxon>Gastropoda</taxon>
        <taxon>Caenogastropoda</taxon>
        <taxon>Architaenioglossa</taxon>
        <taxon>Ampullarioidea</taxon>
        <taxon>Ampullariidae</taxon>
        <taxon>Pomacea</taxon>
    </lineage>
</organism>
<dbReference type="InterPro" id="IPR027417">
    <property type="entry name" value="P-loop_NTPase"/>
</dbReference>
<evidence type="ECO:0000256" key="1">
    <source>
        <dbReference type="SAM" id="MobiDB-lite"/>
    </source>
</evidence>
<reference evidence="2 3" key="1">
    <citation type="submission" date="2018-04" db="EMBL/GenBank/DDBJ databases">
        <title>The genome of golden apple snail Pomacea canaliculata provides insight into stress tolerance and invasive adaptation.</title>
        <authorList>
            <person name="Liu C."/>
            <person name="Liu B."/>
            <person name="Ren Y."/>
            <person name="Zhang Y."/>
            <person name="Wang H."/>
            <person name="Li S."/>
            <person name="Jiang F."/>
            <person name="Yin L."/>
            <person name="Zhang G."/>
            <person name="Qian W."/>
            <person name="Fan W."/>
        </authorList>
    </citation>
    <scope>NUCLEOTIDE SEQUENCE [LARGE SCALE GENOMIC DNA]</scope>
    <source>
        <strain evidence="2">SZHN2017</strain>
        <tissue evidence="2">Muscle</tissue>
    </source>
</reference>
<dbReference type="AlphaFoldDB" id="A0A2T7NI17"/>
<dbReference type="GO" id="GO:0005886">
    <property type="term" value="C:plasma membrane"/>
    <property type="evidence" value="ECO:0007669"/>
    <property type="project" value="TreeGrafter"/>
</dbReference>
<name>A0A2T7NI17_POMCA</name>
<feature type="region of interest" description="Disordered" evidence="1">
    <location>
        <begin position="1"/>
        <end position="49"/>
    </location>
</feature>
<sequence length="303" mass="32004">MDPSSSSGGGGSAKDTTSTGLNIKANGRTMKPQGSRERISNRSGECAHVGDSCHNKKRLILGQQPHPDVCPPFTSGTQVSDHLSVFTEEEWGSEDGGQTSGACNPQCGPSPPSPPTYQSLAQMSISPYRHKRTTSLKKPRKAALDNMEADEMRPRTSSLPTRNNIRRPNLQYLSPPHFGSCRDDQEEFYTLRSFVTTSKGVLINRGDSLRSRSTNSVLSSGSGSITELTQVSLNSSQGSLSQGSGGNSGDPDSPATIVPYRVLMLGSPGVGKSSLTEQFSTSEYLGTFGASIGESAVGGTLAV</sequence>
<dbReference type="STRING" id="400727.A0A2T7NI17"/>
<dbReference type="SUPFAM" id="SSF52540">
    <property type="entry name" value="P-loop containing nucleoside triphosphate hydrolases"/>
    <property type="match status" value="1"/>
</dbReference>
<dbReference type="PANTHER" id="PTHR45775:SF6">
    <property type="entry name" value="RAD, GEM_KIR FAMILY MEMBER 2, ISOFORM C"/>
    <property type="match status" value="1"/>
</dbReference>
<dbReference type="Proteomes" id="UP000245119">
    <property type="component" value="Linkage Group LG12"/>
</dbReference>
<dbReference type="GO" id="GO:0005525">
    <property type="term" value="F:GTP binding"/>
    <property type="evidence" value="ECO:0007669"/>
    <property type="project" value="TreeGrafter"/>
</dbReference>
<feature type="region of interest" description="Disordered" evidence="1">
    <location>
        <begin position="89"/>
        <end position="116"/>
    </location>
</feature>
<keyword evidence="3" id="KW-1185">Reference proteome</keyword>